<dbReference type="Gene3D" id="3.30.450.20">
    <property type="entry name" value="PAS domain"/>
    <property type="match status" value="1"/>
</dbReference>
<evidence type="ECO:0000256" key="4">
    <source>
        <dbReference type="ARBA" id="ARBA00022989"/>
    </source>
</evidence>
<sequence>MIRSKLMKTSIATRIWIILLLFAVALFTSVIFDAKKTQQLMRKNYERGVVNLVESAKGIAHHYYQLSADGKLSVEQAKKEALAAISAMRFDGGNYIFVIDKDGVEIAIPIKSLLGKNVLGLKDSEGKLFVVDLFKTAKSGGGFVDYTWKQPNSDEVKPKTSYVLQHNEWGWVIGSGMNMAALTSDVQSAKSSSYQQAFITCIILAVIMVFFIRSITSPLKRTVSAMRNLSKGEGDLTQRLPEEGSPELADLSRSFNQFVASIQNIMKCIKDLGNQVSTSTVQVTDSIRNIDNSLGQQKSDVEELATSMTGMMTTVEEVTARTVEANEASSMATNEAKGSQVIIRKNVNEAATLAEEIHSASEVVTKLSEDAKNVDTVLEVIRGVAEQTNLLALNAAIESARAGEHGRGFAVVADEVRTLSVRSQDSTIEIQNIIEKLQQDAEIVATKMTQGAEKASDASTLSNQAGDALNKIDVEVKKIKQMNRYIAQASENQTLTVKDVNHNVESLRQMSATVSSESSQMARSSEELTNISEKLVKMISRFKLA</sequence>
<keyword evidence="2" id="KW-1003">Cell membrane</keyword>
<evidence type="ECO:0000313" key="13">
    <source>
        <dbReference type="Proteomes" id="UP000838748"/>
    </source>
</evidence>
<keyword evidence="13" id="KW-1185">Reference proteome</keyword>
<evidence type="ECO:0000256" key="1">
    <source>
        <dbReference type="ARBA" id="ARBA00004651"/>
    </source>
</evidence>
<dbReference type="SMART" id="SM00283">
    <property type="entry name" value="MA"/>
    <property type="match status" value="1"/>
</dbReference>
<keyword evidence="4 9" id="KW-1133">Transmembrane helix</keyword>
<name>A0ABM9A570_9VIBR</name>
<evidence type="ECO:0000259" key="10">
    <source>
        <dbReference type="PROSITE" id="PS50111"/>
    </source>
</evidence>
<dbReference type="EMBL" id="CAKLDM010000002">
    <property type="protein sequence ID" value="CAH0540271.1"/>
    <property type="molecule type" value="Genomic_DNA"/>
</dbReference>
<evidence type="ECO:0000256" key="6">
    <source>
        <dbReference type="ARBA" id="ARBA00023224"/>
    </source>
</evidence>
<dbReference type="PANTHER" id="PTHR32089:SF119">
    <property type="entry name" value="METHYL-ACCEPTING CHEMOTAXIS PROTEIN CTPL"/>
    <property type="match status" value="1"/>
</dbReference>
<dbReference type="CDD" id="cd06225">
    <property type="entry name" value="HAMP"/>
    <property type="match status" value="1"/>
</dbReference>
<protein>
    <submittedName>
        <fullName evidence="12">Methyl-accepting chemotaxis protein McpP</fullName>
    </submittedName>
</protein>
<dbReference type="CDD" id="cd11386">
    <property type="entry name" value="MCP_signal"/>
    <property type="match status" value="1"/>
</dbReference>
<evidence type="ECO:0000256" key="3">
    <source>
        <dbReference type="ARBA" id="ARBA00022692"/>
    </source>
</evidence>
<keyword evidence="6 8" id="KW-0807">Transducer</keyword>
<evidence type="ECO:0000256" key="8">
    <source>
        <dbReference type="PROSITE-ProRule" id="PRU00284"/>
    </source>
</evidence>
<feature type="domain" description="HAMP" evidence="11">
    <location>
        <begin position="213"/>
        <end position="267"/>
    </location>
</feature>
<evidence type="ECO:0000259" key="11">
    <source>
        <dbReference type="PROSITE" id="PS50885"/>
    </source>
</evidence>
<dbReference type="InterPro" id="IPR033480">
    <property type="entry name" value="sCache_2"/>
</dbReference>
<keyword evidence="5 9" id="KW-0472">Membrane</keyword>
<proteinExistence type="inferred from homology"/>
<dbReference type="PANTHER" id="PTHR32089">
    <property type="entry name" value="METHYL-ACCEPTING CHEMOTAXIS PROTEIN MCPB"/>
    <property type="match status" value="1"/>
</dbReference>
<feature type="domain" description="Methyl-accepting transducer" evidence="10">
    <location>
        <begin position="272"/>
        <end position="508"/>
    </location>
</feature>
<dbReference type="InterPro" id="IPR003660">
    <property type="entry name" value="HAMP_dom"/>
</dbReference>
<dbReference type="InterPro" id="IPR004089">
    <property type="entry name" value="MCPsignal_dom"/>
</dbReference>
<organism evidence="12 13">
    <name type="scientific">Vibrio marisflavi CECT 7928</name>
    <dbReference type="NCBI Taxonomy" id="634439"/>
    <lineage>
        <taxon>Bacteria</taxon>
        <taxon>Pseudomonadati</taxon>
        <taxon>Pseudomonadota</taxon>
        <taxon>Gammaproteobacteria</taxon>
        <taxon>Vibrionales</taxon>
        <taxon>Vibrionaceae</taxon>
        <taxon>Vibrio</taxon>
    </lineage>
</organism>
<dbReference type="SMART" id="SM00304">
    <property type="entry name" value="HAMP"/>
    <property type="match status" value="1"/>
</dbReference>
<dbReference type="Pfam" id="PF00672">
    <property type="entry name" value="HAMP"/>
    <property type="match status" value="1"/>
</dbReference>
<dbReference type="SUPFAM" id="SSF58104">
    <property type="entry name" value="Methyl-accepting chemotaxis protein (MCP) signaling domain"/>
    <property type="match status" value="1"/>
</dbReference>
<evidence type="ECO:0000256" key="9">
    <source>
        <dbReference type="SAM" id="Phobius"/>
    </source>
</evidence>
<evidence type="ECO:0000256" key="5">
    <source>
        <dbReference type="ARBA" id="ARBA00023136"/>
    </source>
</evidence>
<comment type="caution">
    <text evidence="12">The sequence shown here is derived from an EMBL/GenBank/DDBJ whole genome shotgun (WGS) entry which is preliminary data.</text>
</comment>
<dbReference type="RefSeq" id="WP_237362256.1">
    <property type="nucleotide sequence ID" value="NZ_CAKLDM010000002.1"/>
</dbReference>
<keyword evidence="3 9" id="KW-0812">Transmembrane</keyword>
<evidence type="ECO:0000256" key="2">
    <source>
        <dbReference type="ARBA" id="ARBA00022475"/>
    </source>
</evidence>
<gene>
    <name evidence="12" type="primary">mcpP_1</name>
    <name evidence="12" type="ORF">VMF7928_02716</name>
</gene>
<comment type="subcellular location">
    <subcellularLocation>
        <location evidence="1">Cell membrane</location>
        <topology evidence="1">Multi-pass membrane protein</topology>
    </subcellularLocation>
</comment>
<accession>A0ABM9A570</accession>
<dbReference type="SMART" id="SM01049">
    <property type="entry name" value="Cache_2"/>
    <property type="match status" value="1"/>
</dbReference>
<dbReference type="Proteomes" id="UP000838748">
    <property type="component" value="Unassembled WGS sequence"/>
</dbReference>
<dbReference type="PRINTS" id="PR00260">
    <property type="entry name" value="CHEMTRNSDUCR"/>
</dbReference>
<dbReference type="Gene3D" id="1.10.287.950">
    <property type="entry name" value="Methyl-accepting chemotaxis protein"/>
    <property type="match status" value="1"/>
</dbReference>
<evidence type="ECO:0000256" key="7">
    <source>
        <dbReference type="ARBA" id="ARBA00029447"/>
    </source>
</evidence>
<dbReference type="InterPro" id="IPR004090">
    <property type="entry name" value="Chemotax_Me-accpt_rcpt"/>
</dbReference>
<dbReference type="Pfam" id="PF00015">
    <property type="entry name" value="MCPsignal"/>
    <property type="match status" value="1"/>
</dbReference>
<comment type="similarity">
    <text evidence="7">Belongs to the methyl-accepting chemotaxis (MCP) protein family.</text>
</comment>
<dbReference type="PROSITE" id="PS50111">
    <property type="entry name" value="CHEMOTAXIS_TRANSDUC_2"/>
    <property type="match status" value="1"/>
</dbReference>
<reference evidence="12" key="1">
    <citation type="submission" date="2021-11" db="EMBL/GenBank/DDBJ databases">
        <authorList>
            <person name="Rodrigo-Torres L."/>
            <person name="Arahal R. D."/>
            <person name="Lucena T."/>
        </authorList>
    </citation>
    <scope>NUCLEOTIDE SEQUENCE</scope>
    <source>
        <strain evidence="12">CECT 7928</strain>
    </source>
</reference>
<dbReference type="PROSITE" id="PS50885">
    <property type="entry name" value="HAMP"/>
    <property type="match status" value="1"/>
</dbReference>
<evidence type="ECO:0000313" key="12">
    <source>
        <dbReference type="EMBL" id="CAH0540271.1"/>
    </source>
</evidence>
<feature type="transmembrane region" description="Helical" evidence="9">
    <location>
        <begin position="194"/>
        <end position="212"/>
    </location>
</feature>
<dbReference type="Pfam" id="PF17200">
    <property type="entry name" value="sCache_2"/>
    <property type="match status" value="1"/>
</dbReference>